<dbReference type="EMBL" id="LATX01002321">
    <property type="protein sequence ID" value="KTB31476.1"/>
    <property type="molecule type" value="Genomic_DNA"/>
</dbReference>
<evidence type="ECO:0000256" key="2">
    <source>
        <dbReference type="ARBA" id="ARBA00012007"/>
    </source>
</evidence>
<dbReference type="InterPro" id="IPR002745">
    <property type="entry name" value="Ptrans_KptA/Tpt1"/>
</dbReference>
<proteinExistence type="predicted"/>
<accession>A0A0W0F5H0</accession>
<dbReference type="SUPFAM" id="SSF56399">
    <property type="entry name" value="ADP-ribosylation"/>
    <property type="match status" value="1"/>
</dbReference>
<gene>
    <name evidence="5" type="ORF">WG66_15950</name>
</gene>
<dbReference type="AlphaFoldDB" id="A0A0W0F5H0"/>
<dbReference type="EC" id="2.7.1.160" evidence="2"/>
<evidence type="ECO:0000313" key="6">
    <source>
        <dbReference type="Proteomes" id="UP000054988"/>
    </source>
</evidence>
<feature type="compositionally biased region" description="Polar residues" evidence="4">
    <location>
        <begin position="12"/>
        <end position="21"/>
    </location>
</feature>
<dbReference type="InterPro" id="IPR042080">
    <property type="entry name" value="RNA_2'-PTrans_N"/>
</dbReference>
<evidence type="ECO:0000256" key="3">
    <source>
        <dbReference type="ARBA" id="ARBA00047949"/>
    </source>
</evidence>
<comment type="function">
    <text evidence="1">Catalyzes the last step of tRNA splicing, the transfer of the splice junction 2'-phosphate from ligated tRNA to NAD to produce ADP-ribose 1''-2'' cyclic phosphate.</text>
</comment>
<feature type="region of interest" description="Disordered" evidence="4">
    <location>
        <begin position="1"/>
        <end position="54"/>
    </location>
</feature>
<reference evidence="5 6" key="1">
    <citation type="submission" date="2015-12" db="EMBL/GenBank/DDBJ databases">
        <title>Draft genome sequence of Moniliophthora roreri, the causal agent of frosty pod rot of cacao.</title>
        <authorList>
            <person name="Aime M.C."/>
            <person name="Diaz-Valderrama J.R."/>
            <person name="Kijpornyongpan T."/>
            <person name="Phillips-Mora W."/>
        </authorList>
    </citation>
    <scope>NUCLEOTIDE SEQUENCE [LARGE SCALE GENOMIC DNA]</scope>
    <source>
        <strain evidence="5 6">MCA 2952</strain>
    </source>
</reference>
<dbReference type="GO" id="GO:0000215">
    <property type="term" value="F:tRNA 2'-phosphotransferase activity"/>
    <property type="evidence" value="ECO:0007669"/>
    <property type="project" value="UniProtKB-EC"/>
</dbReference>
<dbReference type="eggNOG" id="KOG2278">
    <property type="taxonomic scope" value="Eukaryota"/>
</dbReference>
<dbReference type="PANTHER" id="PTHR12684:SF2">
    <property type="entry name" value="TRNA 2'-PHOSPHOTRANSFERASE 1"/>
    <property type="match status" value="1"/>
</dbReference>
<feature type="compositionally biased region" description="Basic and acidic residues" evidence="4">
    <location>
        <begin position="29"/>
        <end position="41"/>
    </location>
</feature>
<dbReference type="Gene3D" id="1.10.10.970">
    <property type="entry name" value="RNA 2'-phosphotransferase, Tpt1/KptA family, N-terminal domain"/>
    <property type="match status" value="1"/>
</dbReference>
<comment type="caution">
    <text evidence="5">The sequence shown here is derived from an EMBL/GenBank/DDBJ whole genome shotgun (WGS) entry which is preliminary data.</text>
</comment>
<evidence type="ECO:0000256" key="4">
    <source>
        <dbReference type="SAM" id="MobiDB-lite"/>
    </source>
</evidence>
<sequence length="276" mass="32054">MHLVRHVLRSPQRFTRNTSYQPALGQQKYLKDRATPQERIRKPAPNHSKPQPTDVATATITRQMSWLLRHAAQSQGIRIRPDGYVRVNDLLSYYLFKRYNMKSLQELLRYDPKHRFEFKEEEGLWRGSKEWLVRHQGGHTIKGVSSSAKRITSFPKSSAAIYCTDIQRWKTFSEHGIWSERGDELIHLVRKVPEYEGIEAFNPTVRILISIDVEKAMHDGDIMFYKINDGSLVTDGDKRGCITPEYFKEVVAVTWNNEVLVDQLNRGSNPEQEALS</sequence>
<dbReference type="GO" id="GO:0006388">
    <property type="term" value="P:tRNA splicing, via endonucleolytic cleavage and ligation"/>
    <property type="evidence" value="ECO:0007669"/>
    <property type="project" value="TreeGrafter"/>
</dbReference>
<name>A0A0W0F5H0_MONRR</name>
<dbReference type="PANTHER" id="PTHR12684">
    <property type="entry name" value="PUTATIVE PHOSPHOTRANSFERASE"/>
    <property type="match status" value="1"/>
</dbReference>
<protein>
    <recommendedName>
        <fullName evidence="2">2'-phosphotransferase</fullName>
        <ecNumber evidence="2">2.7.1.160</ecNumber>
    </recommendedName>
</protein>
<dbReference type="Pfam" id="PF01885">
    <property type="entry name" value="PTS_2-RNA"/>
    <property type="match status" value="1"/>
</dbReference>
<evidence type="ECO:0000256" key="1">
    <source>
        <dbReference type="ARBA" id="ARBA00003343"/>
    </source>
</evidence>
<evidence type="ECO:0000313" key="5">
    <source>
        <dbReference type="EMBL" id="KTB31476.1"/>
    </source>
</evidence>
<organism evidence="5 6">
    <name type="scientific">Moniliophthora roreri</name>
    <name type="common">Frosty pod rot fungus</name>
    <name type="synonym">Monilia roreri</name>
    <dbReference type="NCBI Taxonomy" id="221103"/>
    <lineage>
        <taxon>Eukaryota</taxon>
        <taxon>Fungi</taxon>
        <taxon>Dikarya</taxon>
        <taxon>Basidiomycota</taxon>
        <taxon>Agaricomycotina</taxon>
        <taxon>Agaricomycetes</taxon>
        <taxon>Agaricomycetidae</taxon>
        <taxon>Agaricales</taxon>
        <taxon>Marasmiineae</taxon>
        <taxon>Marasmiaceae</taxon>
        <taxon>Moniliophthora</taxon>
    </lineage>
</organism>
<comment type="catalytic activity">
    <reaction evidence="3">
        <text>2'-phospho-[ligated tRNA] + NAD(+) = mature tRNA + ADP-alpha-D-ribose 1'',2''-cyclic phosphate + nicotinamide</text>
        <dbReference type="Rhea" id="RHEA:23324"/>
        <dbReference type="Rhea" id="RHEA-COMP:11106"/>
        <dbReference type="Rhea" id="RHEA-COMP:11107"/>
        <dbReference type="ChEBI" id="CHEBI:17154"/>
        <dbReference type="ChEBI" id="CHEBI:57540"/>
        <dbReference type="ChEBI" id="CHEBI:76596"/>
        <dbReference type="ChEBI" id="CHEBI:82883"/>
        <dbReference type="ChEBI" id="CHEBI:85027"/>
        <dbReference type="EC" id="2.7.1.160"/>
    </reaction>
</comment>
<dbReference type="Proteomes" id="UP000054988">
    <property type="component" value="Unassembled WGS sequence"/>
</dbReference>